<reference evidence="2 3" key="1">
    <citation type="submission" date="2016-03" db="EMBL/GenBank/DDBJ databases">
        <title>Whole genome sequencing of Grifola frondosa 9006-11.</title>
        <authorList>
            <person name="Min B."/>
            <person name="Park H."/>
            <person name="Kim J.-G."/>
            <person name="Cho H."/>
            <person name="Oh Y.-L."/>
            <person name="Kong W.-S."/>
            <person name="Choi I.-G."/>
        </authorList>
    </citation>
    <scope>NUCLEOTIDE SEQUENCE [LARGE SCALE GENOMIC DNA]</scope>
    <source>
        <strain evidence="2 3">9006-11</strain>
    </source>
</reference>
<keyword evidence="3" id="KW-1185">Reference proteome</keyword>
<evidence type="ECO:0000313" key="2">
    <source>
        <dbReference type="EMBL" id="OBZ69866.1"/>
    </source>
</evidence>
<dbReference type="AlphaFoldDB" id="A0A1C7M066"/>
<feature type="region of interest" description="Disordered" evidence="1">
    <location>
        <begin position="1"/>
        <end position="32"/>
    </location>
</feature>
<protein>
    <submittedName>
        <fullName evidence="2">Uncharacterized protein</fullName>
    </submittedName>
</protein>
<gene>
    <name evidence="2" type="ORF">A0H81_10276</name>
</gene>
<proteinExistence type="predicted"/>
<organism evidence="2 3">
    <name type="scientific">Grifola frondosa</name>
    <name type="common">Maitake</name>
    <name type="synonym">Polyporus frondosus</name>
    <dbReference type="NCBI Taxonomy" id="5627"/>
    <lineage>
        <taxon>Eukaryota</taxon>
        <taxon>Fungi</taxon>
        <taxon>Dikarya</taxon>
        <taxon>Basidiomycota</taxon>
        <taxon>Agaricomycotina</taxon>
        <taxon>Agaricomycetes</taxon>
        <taxon>Polyporales</taxon>
        <taxon>Grifolaceae</taxon>
        <taxon>Grifola</taxon>
    </lineage>
</organism>
<evidence type="ECO:0000313" key="3">
    <source>
        <dbReference type="Proteomes" id="UP000092993"/>
    </source>
</evidence>
<dbReference type="Proteomes" id="UP000092993">
    <property type="component" value="Unassembled WGS sequence"/>
</dbReference>
<evidence type="ECO:0000256" key="1">
    <source>
        <dbReference type="SAM" id="MobiDB-lite"/>
    </source>
</evidence>
<name>A0A1C7M066_GRIFR</name>
<dbReference type="STRING" id="5627.A0A1C7M066"/>
<sequence length="178" mass="20292">MTGALCYGSGDLSDDDDRKGLSPTRRSGSAERHIHHVNSRQTMESFGSASVARSASGGALSRFWNHKAGRLVYSWYLLLRHAHLTAAREQAVERVERINQAYGREGAEAQQHRERPVVGGDWEALGSDGIRREATRGTQRRNLMRWRWTSSRRSWRMMLLYRSLGMARHERADDIQGI</sequence>
<dbReference type="EMBL" id="LUGG01000015">
    <property type="protein sequence ID" value="OBZ69866.1"/>
    <property type="molecule type" value="Genomic_DNA"/>
</dbReference>
<accession>A0A1C7M066</accession>
<comment type="caution">
    <text evidence="2">The sequence shown here is derived from an EMBL/GenBank/DDBJ whole genome shotgun (WGS) entry which is preliminary data.</text>
</comment>